<feature type="compositionally biased region" description="Low complexity" evidence="2">
    <location>
        <begin position="844"/>
        <end position="853"/>
    </location>
</feature>
<feature type="region of interest" description="Disordered" evidence="2">
    <location>
        <begin position="1985"/>
        <end position="2006"/>
    </location>
</feature>
<name>A0A504WYQ7_LEIDO</name>
<feature type="region of interest" description="Disordered" evidence="2">
    <location>
        <begin position="1826"/>
        <end position="1858"/>
    </location>
</feature>
<feature type="region of interest" description="Disordered" evidence="2">
    <location>
        <begin position="840"/>
        <end position="879"/>
    </location>
</feature>
<evidence type="ECO:0000256" key="2">
    <source>
        <dbReference type="SAM" id="MobiDB-lite"/>
    </source>
</evidence>
<dbReference type="VEuPathDB" id="TriTrypDB:LdBPK_161320.1"/>
<feature type="compositionally biased region" description="Low complexity" evidence="2">
    <location>
        <begin position="1191"/>
        <end position="1200"/>
    </location>
</feature>
<feature type="region of interest" description="Disordered" evidence="2">
    <location>
        <begin position="1180"/>
        <end position="1251"/>
    </location>
</feature>
<dbReference type="Proteomes" id="UP000318821">
    <property type="component" value="Unassembled WGS sequence"/>
</dbReference>
<feature type="region of interest" description="Disordered" evidence="2">
    <location>
        <begin position="2323"/>
        <end position="2344"/>
    </location>
</feature>
<organism evidence="3 4">
    <name type="scientific">Leishmania donovani</name>
    <dbReference type="NCBI Taxonomy" id="5661"/>
    <lineage>
        <taxon>Eukaryota</taxon>
        <taxon>Discoba</taxon>
        <taxon>Euglenozoa</taxon>
        <taxon>Kinetoplastea</taxon>
        <taxon>Metakinetoplastina</taxon>
        <taxon>Trypanosomatida</taxon>
        <taxon>Trypanosomatidae</taxon>
        <taxon>Leishmaniinae</taxon>
        <taxon>Leishmania</taxon>
    </lineage>
</organism>
<feature type="region of interest" description="Disordered" evidence="2">
    <location>
        <begin position="767"/>
        <end position="801"/>
    </location>
</feature>
<proteinExistence type="predicted"/>
<feature type="region of interest" description="Disordered" evidence="2">
    <location>
        <begin position="2190"/>
        <end position="2212"/>
    </location>
</feature>
<feature type="compositionally biased region" description="Polar residues" evidence="2">
    <location>
        <begin position="1990"/>
        <end position="2006"/>
    </location>
</feature>
<dbReference type="VEuPathDB" id="TriTrypDB:LDHU3_16.1620"/>
<feature type="compositionally biased region" description="Basic and acidic residues" evidence="2">
    <location>
        <begin position="1282"/>
        <end position="1292"/>
    </location>
</feature>
<feature type="compositionally biased region" description="Polar residues" evidence="2">
    <location>
        <begin position="2502"/>
        <end position="2515"/>
    </location>
</feature>
<feature type="region of interest" description="Disordered" evidence="2">
    <location>
        <begin position="286"/>
        <end position="312"/>
    </location>
</feature>
<feature type="coiled-coil region" evidence="1">
    <location>
        <begin position="1667"/>
        <end position="1697"/>
    </location>
</feature>
<feature type="coiled-coil region" evidence="1">
    <location>
        <begin position="2854"/>
        <end position="2881"/>
    </location>
</feature>
<feature type="region of interest" description="Disordered" evidence="2">
    <location>
        <begin position="3808"/>
        <end position="3848"/>
    </location>
</feature>
<feature type="region of interest" description="Disordered" evidence="2">
    <location>
        <begin position="988"/>
        <end position="1007"/>
    </location>
</feature>
<feature type="compositionally biased region" description="Basic and acidic residues" evidence="2">
    <location>
        <begin position="3820"/>
        <end position="3833"/>
    </location>
</feature>
<comment type="caution">
    <text evidence="3">The sequence shown here is derived from an EMBL/GenBank/DDBJ whole genome shotgun (WGS) entry which is preliminary data.</text>
</comment>
<protein>
    <submittedName>
        <fullName evidence="3">Uncharacterized protein</fullName>
    </submittedName>
</protein>
<feature type="compositionally biased region" description="Polar residues" evidence="2">
    <location>
        <begin position="3053"/>
        <end position="3073"/>
    </location>
</feature>
<dbReference type="VEuPathDB" id="TriTrypDB:LDHU3_16.1610"/>
<feature type="region of interest" description="Disordered" evidence="2">
    <location>
        <begin position="326"/>
        <end position="361"/>
    </location>
</feature>
<dbReference type="VEuPathDB" id="TriTrypDB:LDHU3_16.1600"/>
<evidence type="ECO:0000313" key="4">
    <source>
        <dbReference type="Proteomes" id="UP000318821"/>
    </source>
</evidence>
<reference evidence="4" key="1">
    <citation type="submission" date="2019-02" db="EMBL/GenBank/DDBJ databases">
        <title>FDA dAtabase for Regulatory Grade micrObial Sequences (FDA-ARGOS): Supporting development and validation of Infectious Disease Dx tests.</title>
        <authorList>
            <person name="Duncan R."/>
            <person name="Fisher C."/>
            <person name="Tallon L."/>
            <person name="Sadzewicz L."/>
            <person name="Sengamalay N."/>
            <person name="Ott S."/>
            <person name="Godinez A."/>
            <person name="Nagaraj S."/>
            <person name="Vavikolanu K."/>
            <person name="Vyas G."/>
            <person name="Nadendla S."/>
            <person name="Aluvathingal J."/>
            <person name="Sichtig H."/>
        </authorList>
    </citation>
    <scope>NUCLEOTIDE SEQUENCE [LARGE SCALE GENOMIC DNA]</scope>
    <source>
        <strain evidence="4">FDAARGOS_360</strain>
    </source>
</reference>
<feature type="region of interest" description="Disordered" evidence="2">
    <location>
        <begin position="1527"/>
        <end position="1555"/>
    </location>
</feature>
<feature type="region of interest" description="Disordered" evidence="2">
    <location>
        <begin position="3035"/>
        <end position="3084"/>
    </location>
</feature>
<dbReference type="VEuPathDB" id="TriTrypDB:LdCL_160018400"/>
<feature type="region of interest" description="Disordered" evidence="2">
    <location>
        <begin position="2497"/>
        <end position="2524"/>
    </location>
</feature>
<feature type="region of interest" description="Disordered" evidence="2">
    <location>
        <begin position="406"/>
        <end position="435"/>
    </location>
</feature>
<feature type="compositionally biased region" description="Low complexity" evidence="2">
    <location>
        <begin position="1375"/>
        <end position="1391"/>
    </location>
</feature>
<feature type="compositionally biased region" description="Low complexity" evidence="2">
    <location>
        <begin position="291"/>
        <end position="304"/>
    </location>
</feature>
<feature type="region of interest" description="Disordered" evidence="2">
    <location>
        <begin position="120"/>
        <end position="255"/>
    </location>
</feature>
<accession>A0A504WYQ7</accession>
<dbReference type="VEuPathDB" id="TriTrypDB:LdCL_160018300"/>
<dbReference type="VEuPathDB" id="TriTrypDB:LdCL_160018500"/>
<gene>
    <name evidence="3" type="ORF">CGC20_36820</name>
</gene>
<evidence type="ECO:0000256" key="1">
    <source>
        <dbReference type="SAM" id="Coils"/>
    </source>
</evidence>
<dbReference type="VEuPathDB" id="TriTrypDB:LdBPK_161330.1"/>
<sequence>MGIQIPWLFVCVSTVPVFMIYTKTKRMDAREMHEIQMRVKYHSEYWKKGNVFVKEFQDKVAAQVMRTADPLVGKDIANISVKELAAAENPWTRFMSLSPCVSATTTMLAKATVLGRLERAGNARTSSHASMESSHGSRAASLGVSALPSTHAGTRRAPKNWLSTSPRRSSRREADVGKASSGRTRNGEPGLQQCVYTQDDNPLLPPPPLSPEMVHQGNSTLVRSASPTSGRMKRIPSPRRYPSDSASPRVKDGFRNHDSAVLERLHKERPENHFDPLLMPDVLHRQESTGSRAASSSLPSRPSSYIATLDSEDHNATFRTEINSHDKTDSAQAAKEYQQHVQARRSAQAAHTKRRQLEEFDPVRPMDSFNVTHRGLLGRCWDRRGPELIPVSFVHAVEAALRAAEETHPASMTTSHPAGAETGRDEFTPVSPRVSLSPLSHASAHFSGFAGGSAPSQPIPCSPRGAGFGGRRVPRRSHWFSVGGVSCDTMCPPVNGSGLGSQAGASIVSSYCMNSGVSSPITAWPGASGPGFPLPTASPALNRAGAAVVRGKAKSFTATAASSPAVYGGAIDSLSNDGDSGAANPRQSLTAEQISALPMEKREQYYNDFLSRNPLFMGIKDCFAFRLSDGVSEDPTTKFLRKRNLEPAPGVVAMRWNRVEFFHTTLHTLIRAVAMTQGMTLNVGHAELLQQASGTGPRQPGMQHSRLSPSASTNHMLHVTGEDGGAIAEMLLRHSFSQYVLSYIENGSFSRGSGSLSNSFLSQSDKLRGAGDGSGSHLSNSLLSPPRNRAHRPDKNGSGEAGAFAAAKFPEDSVLALALCIPSSRLPSLMGALPPPQLSGVGRSSSYSASAAAPKTSRDGDGSPAASPGPSGAPHGAFTRAGSDGSVLVAFSVSSFSVSIDPFRWQEHRYIRYPIDMDDSKKSSRHTYGEGVVTDVMYGGIMFVEASSFTAVRELQTLLAGMTWTEGRTLSGVVGDVRKHLKVFQGNGNKVRQATSPQQQQAEEQNSHRYRICRRVGGRPMRDAVELQEISYYLDDVEVREEIVTLNRPIRSGDVTAARGAAAGPGGVAGSSVDCFESKHTCHGNSLAADPDVSPSFSRVASVWVTLPVIAAVLRTWALHLLSNPEFAQPIALFLQKYAGIAPVPAVTVPAAAAVDATHPQPAPRIPKFNRFYASKPSTPLFTADEHHASHPGAASHSPANMHRSSNMALDEQGASGADGNQPSLKKPGEDTCVGLGTKSQSPEALKGEATHLADSVSSCCTASEAKSGGDRQSSHAPSSIDTEKDQCDSVRGKICGTKRKRVVGKPSGAANEGTEGAPRTLQCGSKGNKAEPNRATNRKSVSTRPATQCNSPLSPRSGTRPQSRRNDAGGDQGSPTSSSSFSFPSSPAATKAGTNDFQGNLSSLVTSSCNTPCLPGNRLHQSTFQNFSHSRLSRSTSAPSPLMPVAGGKGTLRTSVPPTPLLTAVSCVAALPTLSALTFDNAPVEAASAEPSVMASTVGPESSAAAVASGKKIGPDAVQEVSKVAFRSPHSPREPKTHLTMANSGVNSRGAETPLAHRDKVTAAPSTGTSAATIVAMATKLRGVTATSTRRKAVGAVKRAPALVKHARMSVTHFVESEQRACDSPSSPGASVLSTGITVNSAETPTAYRATENEEEEMWHMAMLEVKAQQQELEELRQARRDAEDAAKQREDLLRSLNRILLPHTAPQELDGVLLYLKTAIYEPEDMPHGRLFLQQPSWLPMLVAVWTAPANRIRTVEIAAELTWVDIPRLGLVAGLLYHQYASGPLEELIIRADKLLGSPQTTATLPNNYGLYADLADKTAARPRKPRLLAGRSRKSKRGNNKGRSADANRGSSNLNFTTELDQMTSGFGPGCPPFVITPEEARDTLWLLLCSVAANMRVPTFRVVLRGLPTGEISAAASGSGAGRVRSHGRDRTPFTYLASFFAGAISRFRDEHDDTQLLLKSRSMVLDNFVVCPGSRLGSDRDMHSSAQRSDSSGLGTSTTHHNTAYDEGQLICTNGSLQLDEDGTAWSSSMSERKAGGTLRQTSSLVIMSLPAAASADMGEAARSPDRHRCNSNSTFAAVRPVAAPTPCTGEASAGVSISGGGDGAARAIEVVQTHQHRVQRHRAWVRNGNDVEERPFYELLVHRCDAVGEATTATENDTDDARFYAEPDPQQRLQEAVGQLGAPSRLWQSPPPSPPPRHLPGSGFARGLRTAEDEQVALQSEVAALRERAGDIWEALRKSVKHYNQLQMEAHHKVMKQNGGSQSPSSPPPQPPRQIVLEYYPAFTLSPSPSRSQLFSPSDCLIGNERASRGACDGTGVGATCSSHHSETEKSAGSPQSECISTLYSANATTEMRATPAASSLAQPSSSTPRSDSLSWRRVAVLTAAPSSPTIMMVPNNSFFARKTCAASAPVAATTADVAARASVLATARHRRLLPLTGAKGVEHEGEKDGTAAEFTVQGAQFSLLFPGSGNAAVAEVSILEHEAATGALVRAASPHSSGSRLSDNASPPSEGEATVGSLTSLQQRLAAASPDSTKVRAAARWKLVLDSERIRGEQGKRLAHFLIQRLLGTVTATGPFGGVFDRLEHFTPEMCDDEVGSVVSGGHLRPLCERAVVATYLLSSLVDGLPRHQQSLSPYIRMLVEFTLVSDTPTNRAILGGSVQDEELLNALELDRKDGGDGGDRETVAAAAGLPPAVTGHESASWLCSEVHRGNRLPCHIDDGLGNAADLYELLYPSFTRMTYVAAHYDAARTTVELAHEVRSLELHQRNVPRLIECTHRHWMRCLMHAVLRAWKRLCHERKVQEQRQRARWAERWTCEWVRIALRRWRGYGALTLQIAEADSLAKALLAKKRADIERLENESASMQASCAVLQNTLHRQDEERDAVEGVTVQREQVYKKLLQHVREIDRVGSLMLRSLLLPEAPPVLDEAHALNGLSVAVSTTSGGDDRSSSALSPNMSQANLGCSAATSPLSTASEESVVRHPPHTLVALPTLLQWAQACVDTVQTEYKPEEAKDVVRESVGLRDKCITSASPRLQAKRDSATPDAPSTSEMPVPRATSTDRASNASKKEVTRGPLTGLEMLLNPAAAEVSASRTRSIAASDTVLVPLHMILLLMRGCCGAEDGSRVAGHDRHDALATTTTTSVAITGAADASLTDRGGAATVTVPSWDLVRTIELADRVILDECHTLLRKAEQLADIDGGCGSAAVASAAHEERRPPTPSTSGEASNGLASVSASGVSIMYSLSSSTRKNLQQVCRVVVDTYEQLTGTACIVTADQLFERSRGTLLVLIAALMRYYTSWSTRHRQQLAPLSIKGKRTNLPASTAAAHEGKRHRLNDEWSHPPHSHRGWLEQVRRQAQWIALSFSALHDAVRFAKRSVSVLSIIEQERVARLLQRISLTEFIDILCRSPDHTMQSYVDIIGVVERYAPSLDLVFHQYAVPLAQLCASSEATTNTPTQCGDVKDDGGAYITGNTVWSLLCLTCLAGKAPRLSGASSKGRASLASLKLAIPSPPLPATLHRPAVFSLIEHVAQGSVASTGMQRPRSSMRSFSGVTASLPTASSIASSPEKTMLPPRTKFARAVSVSRKGRPIPCYARALRDDRHVDLRPDTGAVCVNYVQFVKLTGEEGGKRATRSLMGMSSSSPLTGAAASARSSLASSTVDNNGYSDQVHYEAIDYASPLCPSYFDTFLGGLLLPRLLGANRWIGAAQRAFWRKPVLELLAQNHDALLTVFNTYQQPCESRGVRAALPPPFSAILASQVFTKTVDTEQHSTTSLVADGGHRLSHVEYPSLVHAISGNSQIGGTATGTWPTGKKGSDELPIKPDFNQRRFPSSRSHPGSVSGARDVGIVSVLRWKNVKEMAKDLEWHREARLTETGIQHCFDHVVADSAREGEVLFFAEFLQLLCAIAAYAAPDPTVPLEVKLHSFLQIRVLALLE</sequence>
<feature type="compositionally biased region" description="Polar residues" evidence="2">
    <location>
        <begin position="3835"/>
        <end position="3844"/>
    </location>
</feature>
<feature type="compositionally biased region" description="Polar residues" evidence="2">
    <location>
        <begin position="1335"/>
        <end position="1362"/>
    </location>
</feature>
<feature type="region of interest" description="Disordered" evidence="2">
    <location>
        <begin position="2261"/>
        <end position="2281"/>
    </location>
</feature>
<keyword evidence="1" id="KW-0175">Coiled coil</keyword>
<feature type="compositionally biased region" description="Pro residues" evidence="2">
    <location>
        <begin position="2196"/>
        <end position="2205"/>
    </location>
</feature>
<feature type="compositionally biased region" description="Low complexity" evidence="2">
    <location>
        <begin position="862"/>
        <end position="877"/>
    </location>
</feature>
<feature type="compositionally biased region" description="Basic residues" evidence="2">
    <location>
        <begin position="1826"/>
        <end position="1844"/>
    </location>
</feature>
<feature type="compositionally biased region" description="Polar residues" evidence="2">
    <location>
        <begin position="988"/>
        <end position="1004"/>
    </location>
</feature>
<dbReference type="EMBL" id="RHLD01000028">
    <property type="protein sequence ID" value="TPP41013.1"/>
    <property type="molecule type" value="Genomic_DNA"/>
</dbReference>
<feature type="region of interest" description="Disordered" evidence="2">
    <location>
        <begin position="1263"/>
        <end position="1395"/>
    </location>
</feature>
<feature type="region of interest" description="Disordered" evidence="2">
    <location>
        <begin position="3215"/>
        <end position="3237"/>
    </location>
</feature>
<dbReference type="VEuPathDB" id="TriTrypDB:LdBPK_161310.1"/>
<evidence type="ECO:0000313" key="3">
    <source>
        <dbReference type="EMBL" id="TPP41013.1"/>
    </source>
</evidence>
<feature type="compositionally biased region" description="Polar residues" evidence="2">
    <location>
        <begin position="3228"/>
        <end position="3237"/>
    </location>
</feature>
<feature type="compositionally biased region" description="Low complexity" evidence="2">
    <location>
        <begin position="126"/>
        <end position="137"/>
    </location>
</feature>
<feature type="compositionally biased region" description="Low complexity" evidence="2">
    <location>
        <begin position="775"/>
        <end position="784"/>
    </location>
</feature>
<feature type="compositionally biased region" description="Polar residues" evidence="2">
    <location>
        <begin position="216"/>
        <end position="229"/>
    </location>
</feature>